<dbReference type="InterPro" id="IPR016040">
    <property type="entry name" value="NAD(P)-bd_dom"/>
</dbReference>
<dbReference type="PANTHER" id="PTHR14097:SF7">
    <property type="entry name" value="OXIDOREDUCTASE HTATIP2"/>
    <property type="match status" value="1"/>
</dbReference>
<gene>
    <name evidence="2" type="ORF">BJ980_002882</name>
</gene>
<dbReference type="SUPFAM" id="SSF51735">
    <property type="entry name" value="NAD(P)-binding Rossmann-fold domains"/>
    <property type="match status" value="1"/>
</dbReference>
<feature type="domain" description="NAD(P)-binding" evidence="1">
    <location>
        <begin position="8"/>
        <end position="159"/>
    </location>
</feature>
<evidence type="ECO:0000313" key="2">
    <source>
        <dbReference type="EMBL" id="NYG59959.1"/>
    </source>
</evidence>
<name>A0A7Y9S2T3_9ACTN</name>
<dbReference type="InterPro" id="IPR036291">
    <property type="entry name" value="NAD(P)-bd_dom_sf"/>
</dbReference>
<evidence type="ECO:0000313" key="3">
    <source>
        <dbReference type="Proteomes" id="UP000540656"/>
    </source>
</evidence>
<accession>A0A7Y9S2T3</accession>
<dbReference type="RefSeq" id="WP_218855527.1">
    <property type="nucleotide sequence ID" value="NZ_JACCAA010000001.1"/>
</dbReference>
<dbReference type="Pfam" id="PF13460">
    <property type="entry name" value="NAD_binding_10"/>
    <property type="match status" value="1"/>
</dbReference>
<dbReference type="Proteomes" id="UP000540656">
    <property type="component" value="Unassembled WGS sequence"/>
</dbReference>
<protein>
    <submittedName>
        <fullName evidence="2">Uncharacterized protein YbjT (DUF2867 family)</fullName>
    </submittedName>
</protein>
<reference evidence="2 3" key="1">
    <citation type="submission" date="2020-07" db="EMBL/GenBank/DDBJ databases">
        <title>Sequencing the genomes of 1000 actinobacteria strains.</title>
        <authorList>
            <person name="Klenk H.-P."/>
        </authorList>
    </citation>
    <scope>NUCLEOTIDE SEQUENCE [LARGE SCALE GENOMIC DNA]</scope>
    <source>
        <strain evidence="2 3">DSM 23819</strain>
    </source>
</reference>
<proteinExistence type="predicted"/>
<sequence length="207" mass="22197">MTSLLIIGATGAVGSRTLAAALADERVDRVFALGRRPLPEHPKLDARVVDFDTLDTVPPVDAVVCALGTTRRDAETREAYRRIDHDIVVRVAELAREAGATTCALVSSLGANPASRTFYLRLKGEVEESVRRVGFESVTVVRPSGLVGGERTRKNGLGDRLVEASAVIGPLVPARYRPVHVDRVAAVLLDAVLSPEAGIRVRESETL</sequence>
<evidence type="ECO:0000259" key="1">
    <source>
        <dbReference type="Pfam" id="PF13460"/>
    </source>
</evidence>
<dbReference type="PANTHER" id="PTHR14097">
    <property type="entry name" value="OXIDOREDUCTASE HTATIP2"/>
    <property type="match status" value="1"/>
</dbReference>
<dbReference type="AlphaFoldDB" id="A0A7Y9S2T3"/>
<dbReference type="Gene3D" id="3.40.50.720">
    <property type="entry name" value="NAD(P)-binding Rossmann-like Domain"/>
    <property type="match status" value="1"/>
</dbReference>
<keyword evidence="3" id="KW-1185">Reference proteome</keyword>
<comment type="caution">
    <text evidence="2">The sequence shown here is derived from an EMBL/GenBank/DDBJ whole genome shotgun (WGS) entry which is preliminary data.</text>
</comment>
<organism evidence="2 3">
    <name type="scientific">Nocardioides daedukensis</name>
    <dbReference type="NCBI Taxonomy" id="634462"/>
    <lineage>
        <taxon>Bacteria</taxon>
        <taxon>Bacillati</taxon>
        <taxon>Actinomycetota</taxon>
        <taxon>Actinomycetes</taxon>
        <taxon>Propionibacteriales</taxon>
        <taxon>Nocardioidaceae</taxon>
        <taxon>Nocardioides</taxon>
    </lineage>
</organism>
<dbReference type="EMBL" id="JACCAA010000001">
    <property type="protein sequence ID" value="NYG59959.1"/>
    <property type="molecule type" value="Genomic_DNA"/>
</dbReference>